<evidence type="ECO:0000313" key="22">
    <source>
        <dbReference type="Proteomes" id="UP000275078"/>
    </source>
</evidence>
<evidence type="ECO:0000256" key="6">
    <source>
        <dbReference type="ARBA" id="ARBA00022737"/>
    </source>
</evidence>
<dbReference type="STRING" id="1160509.A0A3N4I9C5"/>
<dbReference type="GO" id="GO:0046872">
    <property type="term" value="F:metal ion binding"/>
    <property type="evidence" value="ECO:0007669"/>
    <property type="project" value="UniProtKB-KW"/>
</dbReference>
<evidence type="ECO:0000256" key="12">
    <source>
        <dbReference type="ARBA" id="ARBA00022884"/>
    </source>
</evidence>
<dbReference type="CDD" id="cd00593">
    <property type="entry name" value="RIBOc"/>
    <property type="match status" value="2"/>
</dbReference>
<organism evidence="21 22">
    <name type="scientific">Ascobolus immersus RN42</name>
    <dbReference type="NCBI Taxonomy" id="1160509"/>
    <lineage>
        <taxon>Eukaryota</taxon>
        <taxon>Fungi</taxon>
        <taxon>Dikarya</taxon>
        <taxon>Ascomycota</taxon>
        <taxon>Pezizomycotina</taxon>
        <taxon>Pezizomycetes</taxon>
        <taxon>Pezizales</taxon>
        <taxon>Ascobolaceae</taxon>
        <taxon>Ascobolus</taxon>
    </lineage>
</organism>
<name>A0A3N4I9C5_ASCIM</name>
<dbReference type="Pfam" id="PF00271">
    <property type="entry name" value="Helicase_C"/>
    <property type="match status" value="1"/>
</dbReference>
<sequence length="1608" mass="184514">MAAMRRTTTVASYISTISEVDSDFSTTSGQTNNAPSRVVSRAGSVLGGRRKNSVFNSSRRPTEMLDEEEESEPEIDVHNENGEDHDVHSFLSAVARKTKDKVMASWDDLYNQRAIHEQNMRLDPDERKKKRENRSEKQVEALPIKSLLATYEPIIGQARDYQLELFEAAKKENVIAVLDTGSGKTLIACLLIRYMLDMELQDREAGKRPRVSVFLCDNVTLVYQQASVLECNIDCKVGVFCGTSNNLLKKKFWDDAMKENMIFVMTADVLNNNLTRAFMSMKDINLLCFDEVHRAKKDHVYSRILKNFYISPGLDPADRPKIFGMTASPIDATRGDVVDVATRLETILHSKIATARDLKLLQYCSKKPQERVLVYPKSKPIFYKTDIYKKMEESFGNIEMLKKSFTRIKHEHEKLGPWVADYLWKYLLKDKIVSKLIQLEEVQASQMADAAALKRLDEDISLVRQAEAFAAKQEISDPDMDTDVTPKVQALYNYLVGLFEDDPNVRCIVFVDRRTTAKGLSGLFNILEIPHMRVASITGRGRTDSRSYDQTASLREQMLVVHKFRRGVYNCLFATSVAEEGLDIPDCNVIVRFDLYSTMIQYVQSRGRARHIDSTYVHMLEENNFEQRQKLLDVKQSEIRMREFCEMLPEDRMLTGRYSEITSNYVPQGELCWEDPETGAKVTPTSALSIIQYYSDILSAEATNQPVAYRVFNVDGKNYACDISICTSRAEGSRTTFRGRPMPSKIWAKRIAAFELAVKLREDLELDGWLKPVYEPNKRHAMANAILSLNSKKGKGYRYKKKAVFWTPNPEDPDPEELWATVIRIRDPSVLGFGYQPYVILTRKKMPWIPSFDLYFDLGPSAIDFVRLAKPIRMADYDGMQDDLNEFTVRTFHHVFNKKFKFTTKVTPYWIGPILAAGSAEITEDSVFDEIFDWKQFSYAAKNELAPNEFHDYYYGERDGEAKGKVMMEVRNFSRRFLSLGLARDLKPTDPCPEGAPGHGKFNIFEYTMFMNATGNWKKKETTYIAGLRQKWDIVVEAERITQWFPLTYNAPRDSKNLKKTAYVTTIPFYISPLNSDYYQTCLTLPAIMHRLNSYLHAHHAFSLLGLEIRVDIGLEALTKDSDNTDEEAAEQANIKKGMGPNYERLEFLGDSFLKMSTTMALFVHYHSDDEQTMHIKRMLLLCNKNLYRHASRLDLMQYIQAHAFSRSQWYPEVEQVDKIGKKVNKGDIETFVKDKGVADVCEAMMGAALADQGLDAATLLTTNMLDDDDHRFNKWEDFYKAYKMPAYQTAPCVAATTKLCEMLEQEVGYKFRYPRLAQSAFLHSSIPSSWDKTPSYQRLEFLGDAVLDMVCIRYMYDKYPKFGPGWLTEHKMAMVSNKFLGAFCVDLGLHKHLRFTGAQLQSHIQRFVEDVHLTKELATKEGVTPPNWWVNIKEATPKALSDVVESLVGAMFVDSEFDYNVAVNFFNKYMLPFFEDMHIYDSYANQHPTTFLSNKMRELRCERFTIKNAELPYDRTDPDAKPVILAAVIVHGNILAYGEGEQSKYARIAAAKQALERLDNMTPDVFTRDWCFCDKIRDEVEKIREEKTKGTDVVTAKHLREVFGAPA</sequence>
<keyword evidence="5" id="KW-0479">Metal-binding</keyword>
<feature type="region of interest" description="Disordered" evidence="16">
    <location>
        <begin position="23"/>
        <end position="84"/>
    </location>
</feature>
<dbReference type="PROSITE" id="PS51192">
    <property type="entry name" value="HELICASE_ATP_BIND_1"/>
    <property type="match status" value="1"/>
</dbReference>
<evidence type="ECO:0000256" key="11">
    <source>
        <dbReference type="ARBA" id="ARBA00022842"/>
    </source>
</evidence>
<feature type="compositionally biased region" description="Polar residues" evidence="16">
    <location>
        <begin position="23"/>
        <end position="35"/>
    </location>
</feature>
<dbReference type="GO" id="GO:0051607">
    <property type="term" value="P:defense response to virus"/>
    <property type="evidence" value="ECO:0007669"/>
    <property type="project" value="UniProtKB-KW"/>
</dbReference>
<evidence type="ECO:0000256" key="5">
    <source>
        <dbReference type="ARBA" id="ARBA00022723"/>
    </source>
</evidence>
<dbReference type="Proteomes" id="UP000275078">
    <property type="component" value="Unassembled WGS sequence"/>
</dbReference>
<dbReference type="Pfam" id="PF04851">
    <property type="entry name" value="ResIII"/>
    <property type="match status" value="1"/>
</dbReference>
<evidence type="ECO:0000259" key="19">
    <source>
        <dbReference type="PROSITE" id="PS51192"/>
    </source>
</evidence>
<dbReference type="SMART" id="SM00535">
    <property type="entry name" value="RIBOc"/>
    <property type="match status" value="2"/>
</dbReference>
<evidence type="ECO:0000256" key="16">
    <source>
        <dbReference type="SAM" id="MobiDB-lite"/>
    </source>
</evidence>
<evidence type="ECO:0000256" key="7">
    <source>
        <dbReference type="ARBA" id="ARBA00022741"/>
    </source>
</evidence>
<evidence type="ECO:0000256" key="2">
    <source>
        <dbReference type="ARBA" id="ARBA00001946"/>
    </source>
</evidence>
<dbReference type="GO" id="GO:0004525">
    <property type="term" value="F:ribonuclease III activity"/>
    <property type="evidence" value="ECO:0007669"/>
    <property type="project" value="InterPro"/>
</dbReference>
<dbReference type="Gene3D" id="3.30.160.380">
    <property type="entry name" value="Dicer dimerisation domain"/>
    <property type="match status" value="1"/>
</dbReference>
<dbReference type="PROSITE" id="PS51194">
    <property type="entry name" value="HELICASE_CTER"/>
    <property type="match status" value="1"/>
</dbReference>
<feature type="domain" description="Helicase ATP-binding" evidence="19">
    <location>
        <begin position="165"/>
        <end position="347"/>
    </location>
</feature>
<keyword evidence="4" id="KW-0930">Antiviral protein</keyword>
<dbReference type="SUPFAM" id="SSF52540">
    <property type="entry name" value="P-loop containing nucleoside triphosphate hydrolases"/>
    <property type="match status" value="1"/>
</dbReference>
<feature type="region of interest" description="Disordered" evidence="16">
    <location>
        <begin position="118"/>
        <end position="137"/>
    </location>
</feature>
<evidence type="ECO:0000256" key="15">
    <source>
        <dbReference type="PROSITE-ProRule" id="PRU00266"/>
    </source>
</evidence>
<dbReference type="PROSITE" id="PS00517">
    <property type="entry name" value="RNASE_3_1"/>
    <property type="match status" value="2"/>
</dbReference>
<dbReference type="CDD" id="cd18802">
    <property type="entry name" value="SF2_C_dicer"/>
    <property type="match status" value="1"/>
</dbReference>
<keyword evidence="7" id="KW-0547">Nucleotide-binding</keyword>
<evidence type="ECO:0000256" key="10">
    <source>
        <dbReference type="ARBA" id="ARBA00022840"/>
    </source>
</evidence>
<evidence type="ECO:0000259" key="20">
    <source>
        <dbReference type="PROSITE" id="PS51194"/>
    </source>
</evidence>
<keyword evidence="9" id="KW-0347">Helicase</keyword>
<evidence type="ECO:0000313" key="21">
    <source>
        <dbReference type="EMBL" id="RPA82669.1"/>
    </source>
</evidence>
<dbReference type="Pfam" id="PF24995">
    <property type="entry name" value="DSRM_2"/>
    <property type="match status" value="1"/>
</dbReference>
<dbReference type="InterPro" id="IPR038248">
    <property type="entry name" value="Dicer_dimer_sf"/>
</dbReference>
<feature type="domain" description="RNase III" evidence="18">
    <location>
        <begin position="1085"/>
        <end position="1254"/>
    </location>
</feature>
<evidence type="ECO:0000256" key="13">
    <source>
        <dbReference type="ARBA" id="ARBA00023118"/>
    </source>
</evidence>
<dbReference type="GO" id="GO:0003723">
    <property type="term" value="F:RNA binding"/>
    <property type="evidence" value="ECO:0007669"/>
    <property type="project" value="UniProtKB-UniRule"/>
</dbReference>
<dbReference type="Gene3D" id="1.10.1520.10">
    <property type="entry name" value="Ribonuclease III domain"/>
    <property type="match status" value="2"/>
</dbReference>
<feature type="domain" description="DRBM" evidence="17">
    <location>
        <begin position="1488"/>
        <end position="1561"/>
    </location>
</feature>
<protein>
    <recommendedName>
        <fullName evidence="3">Dicer-like protein 1</fullName>
    </recommendedName>
</protein>
<evidence type="ECO:0000256" key="3">
    <source>
        <dbReference type="ARBA" id="ARBA00020797"/>
    </source>
</evidence>
<evidence type="ECO:0000256" key="8">
    <source>
        <dbReference type="ARBA" id="ARBA00022801"/>
    </source>
</evidence>
<keyword evidence="8" id="KW-0378">Hydrolase</keyword>
<proteinExistence type="predicted"/>
<dbReference type="SMART" id="SM00490">
    <property type="entry name" value="HELICc"/>
    <property type="match status" value="1"/>
</dbReference>
<accession>A0A3N4I9C5</accession>
<keyword evidence="14" id="KW-0464">Manganese</keyword>
<dbReference type="PANTHER" id="PTHR14950:SF62">
    <property type="entry name" value="DICER-LIKE PROTEIN 1"/>
    <property type="match status" value="1"/>
</dbReference>
<dbReference type="GO" id="GO:0050688">
    <property type="term" value="P:regulation of defense response to virus"/>
    <property type="evidence" value="ECO:0007669"/>
    <property type="project" value="UniProtKB-KW"/>
</dbReference>
<dbReference type="SUPFAM" id="SSF69065">
    <property type="entry name" value="RNase III domain-like"/>
    <property type="match status" value="2"/>
</dbReference>
<keyword evidence="22" id="KW-1185">Reference proteome</keyword>
<dbReference type="PANTHER" id="PTHR14950">
    <property type="entry name" value="DICER-RELATED"/>
    <property type="match status" value="1"/>
</dbReference>
<dbReference type="InterPro" id="IPR005034">
    <property type="entry name" value="Dicer_dimerisation"/>
</dbReference>
<dbReference type="InterPro" id="IPR056755">
    <property type="entry name" value="DSRM_2"/>
</dbReference>
<dbReference type="OrthoDB" id="416741at2759"/>
<dbReference type="SMART" id="SM00487">
    <property type="entry name" value="DEXDc"/>
    <property type="match status" value="1"/>
</dbReference>
<gene>
    <name evidence="21" type="ORF">BJ508DRAFT_361139</name>
</gene>
<evidence type="ECO:0000256" key="14">
    <source>
        <dbReference type="ARBA" id="ARBA00023211"/>
    </source>
</evidence>
<feature type="domain" description="RNase III" evidence="18">
    <location>
        <begin position="1301"/>
        <end position="1457"/>
    </location>
</feature>
<comment type="cofactor">
    <cofactor evidence="1">
        <name>Mn(2+)</name>
        <dbReference type="ChEBI" id="CHEBI:29035"/>
    </cofactor>
</comment>
<evidence type="ECO:0000256" key="9">
    <source>
        <dbReference type="ARBA" id="ARBA00022806"/>
    </source>
</evidence>
<keyword evidence="12 15" id="KW-0694">RNA-binding</keyword>
<dbReference type="Gene3D" id="3.40.50.300">
    <property type="entry name" value="P-loop containing nucleotide triphosphate hydrolases"/>
    <property type="match status" value="2"/>
</dbReference>
<evidence type="ECO:0000259" key="18">
    <source>
        <dbReference type="PROSITE" id="PS50142"/>
    </source>
</evidence>
<comment type="cofactor">
    <cofactor evidence="2">
        <name>Mg(2+)</name>
        <dbReference type="ChEBI" id="CHEBI:18420"/>
    </cofactor>
</comment>
<feature type="compositionally biased region" description="Basic and acidic residues" evidence="16">
    <location>
        <begin position="75"/>
        <end position="84"/>
    </location>
</feature>
<evidence type="ECO:0000259" key="17">
    <source>
        <dbReference type="PROSITE" id="PS50137"/>
    </source>
</evidence>
<dbReference type="Pfam" id="PF03368">
    <property type="entry name" value="Dicer_dimer"/>
    <property type="match status" value="1"/>
</dbReference>
<keyword evidence="10" id="KW-0067">ATP-binding</keyword>
<dbReference type="CDD" id="cd18034">
    <property type="entry name" value="DEXHc_dicer"/>
    <property type="match status" value="1"/>
</dbReference>
<dbReference type="SUPFAM" id="SSF54768">
    <property type="entry name" value="dsRNA-binding domain-like"/>
    <property type="match status" value="1"/>
</dbReference>
<dbReference type="PROSITE" id="PS50137">
    <property type="entry name" value="DS_RBD"/>
    <property type="match status" value="1"/>
</dbReference>
<dbReference type="InterPro" id="IPR027417">
    <property type="entry name" value="P-loop_NTPase"/>
</dbReference>
<dbReference type="GO" id="GO:0030422">
    <property type="term" value="P:siRNA processing"/>
    <property type="evidence" value="ECO:0007669"/>
    <property type="project" value="TreeGrafter"/>
</dbReference>
<evidence type="ECO:0000256" key="1">
    <source>
        <dbReference type="ARBA" id="ARBA00001936"/>
    </source>
</evidence>
<reference evidence="21 22" key="1">
    <citation type="journal article" date="2018" name="Nat. Ecol. Evol.">
        <title>Pezizomycetes genomes reveal the molecular basis of ectomycorrhizal truffle lifestyle.</title>
        <authorList>
            <person name="Murat C."/>
            <person name="Payen T."/>
            <person name="Noel B."/>
            <person name="Kuo A."/>
            <person name="Morin E."/>
            <person name="Chen J."/>
            <person name="Kohler A."/>
            <person name="Krizsan K."/>
            <person name="Balestrini R."/>
            <person name="Da Silva C."/>
            <person name="Montanini B."/>
            <person name="Hainaut M."/>
            <person name="Levati E."/>
            <person name="Barry K.W."/>
            <person name="Belfiori B."/>
            <person name="Cichocki N."/>
            <person name="Clum A."/>
            <person name="Dockter R.B."/>
            <person name="Fauchery L."/>
            <person name="Guy J."/>
            <person name="Iotti M."/>
            <person name="Le Tacon F."/>
            <person name="Lindquist E.A."/>
            <person name="Lipzen A."/>
            <person name="Malagnac F."/>
            <person name="Mello A."/>
            <person name="Molinier V."/>
            <person name="Miyauchi S."/>
            <person name="Poulain J."/>
            <person name="Riccioni C."/>
            <person name="Rubini A."/>
            <person name="Sitrit Y."/>
            <person name="Splivallo R."/>
            <person name="Traeger S."/>
            <person name="Wang M."/>
            <person name="Zifcakova L."/>
            <person name="Wipf D."/>
            <person name="Zambonelli A."/>
            <person name="Paolocci F."/>
            <person name="Nowrousian M."/>
            <person name="Ottonello S."/>
            <person name="Baldrian P."/>
            <person name="Spatafora J.W."/>
            <person name="Henrissat B."/>
            <person name="Nagy L.G."/>
            <person name="Aury J.M."/>
            <person name="Wincker P."/>
            <person name="Grigoriev I.V."/>
            <person name="Bonfante P."/>
            <person name="Martin F.M."/>
        </authorList>
    </citation>
    <scope>NUCLEOTIDE SEQUENCE [LARGE SCALE GENOMIC DNA]</scope>
    <source>
        <strain evidence="21 22">RN42</strain>
    </source>
</reference>
<dbReference type="GO" id="GO:0005524">
    <property type="term" value="F:ATP binding"/>
    <property type="evidence" value="ECO:0007669"/>
    <property type="project" value="UniProtKB-KW"/>
</dbReference>
<feature type="compositionally biased region" description="Acidic residues" evidence="16">
    <location>
        <begin position="64"/>
        <end position="74"/>
    </location>
</feature>
<evidence type="ECO:0000256" key="4">
    <source>
        <dbReference type="ARBA" id="ARBA00022721"/>
    </source>
</evidence>
<dbReference type="Pfam" id="PF00636">
    <property type="entry name" value="Ribonuclease_3"/>
    <property type="match status" value="2"/>
</dbReference>
<dbReference type="InterPro" id="IPR000999">
    <property type="entry name" value="RNase_III_dom"/>
</dbReference>
<dbReference type="PROSITE" id="PS50142">
    <property type="entry name" value="RNASE_3_2"/>
    <property type="match status" value="2"/>
</dbReference>
<dbReference type="GO" id="GO:0004386">
    <property type="term" value="F:helicase activity"/>
    <property type="evidence" value="ECO:0007669"/>
    <property type="project" value="UniProtKB-KW"/>
</dbReference>
<dbReference type="GO" id="GO:0005737">
    <property type="term" value="C:cytoplasm"/>
    <property type="evidence" value="ECO:0007669"/>
    <property type="project" value="TreeGrafter"/>
</dbReference>
<dbReference type="GO" id="GO:0003677">
    <property type="term" value="F:DNA binding"/>
    <property type="evidence" value="ECO:0007669"/>
    <property type="project" value="InterPro"/>
</dbReference>
<dbReference type="InterPro" id="IPR014720">
    <property type="entry name" value="dsRBD_dom"/>
</dbReference>
<dbReference type="InterPro" id="IPR036389">
    <property type="entry name" value="RNase_III_sf"/>
</dbReference>
<dbReference type="InterPro" id="IPR006935">
    <property type="entry name" value="Helicase/UvrB_N"/>
</dbReference>
<dbReference type="InterPro" id="IPR001650">
    <property type="entry name" value="Helicase_C-like"/>
</dbReference>
<dbReference type="GO" id="GO:0005634">
    <property type="term" value="C:nucleus"/>
    <property type="evidence" value="ECO:0007669"/>
    <property type="project" value="TreeGrafter"/>
</dbReference>
<feature type="domain" description="Helicase C-terminal" evidence="20">
    <location>
        <begin position="490"/>
        <end position="653"/>
    </location>
</feature>
<dbReference type="InterPro" id="IPR014001">
    <property type="entry name" value="Helicase_ATP-bd"/>
</dbReference>
<keyword evidence="6" id="KW-0677">Repeat</keyword>
<keyword evidence="13" id="KW-0051">Antiviral defense</keyword>
<keyword evidence="11" id="KW-0460">Magnesium</keyword>
<dbReference type="EMBL" id="ML119670">
    <property type="protein sequence ID" value="RPA82669.1"/>
    <property type="molecule type" value="Genomic_DNA"/>
</dbReference>